<feature type="non-terminal residue" evidence="1">
    <location>
        <position position="1"/>
    </location>
</feature>
<dbReference type="EMBL" id="BARW01032026">
    <property type="protein sequence ID" value="GAJ08777.1"/>
    <property type="molecule type" value="Genomic_DNA"/>
</dbReference>
<reference evidence="1" key="1">
    <citation type="journal article" date="2014" name="Front. Microbiol.">
        <title>High frequency of phylogenetically diverse reductive dehalogenase-homologous genes in deep subseafloor sedimentary metagenomes.</title>
        <authorList>
            <person name="Kawai M."/>
            <person name="Futagami T."/>
            <person name="Toyoda A."/>
            <person name="Takaki Y."/>
            <person name="Nishi S."/>
            <person name="Hori S."/>
            <person name="Arai W."/>
            <person name="Tsubouchi T."/>
            <person name="Morono Y."/>
            <person name="Uchiyama I."/>
            <person name="Ito T."/>
            <person name="Fujiyama A."/>
            <person name="Inagaki F."/>
            <person name="Takami H."/>
        </authorList>
    </citation>
    <scope>NUCLEOTIDE SEQUENCE</scope>
    <source>
        <strain evidence="1">Expedition CK06-06</strain>
    </source>
</reference>
<proteinExistence type="predicted"/>
<name>X1UYV8_9ZZZZ</name>
<accession>X1UYV8</accession>
<dbReference type="AlphaFoldDB" id="X1UYV8"/>
<evidence type="ECO:0000313" key="1">
    <source>
        <dbReference type="EMBL" id="GAJ08777.1"/>
    </source>
</evidence>
<sequence length="32" mass="3328">IFATTTAYENAQDVGIASPDVISVFELTTVPG</sequence>
<gene>
    <name evidence="1" type="ORF">S12H4_50789</name>
</gene>
<comment type="caution">
    <text evidence="1">The sequence shown here is derived from an EMBL/GenBank/DDBJ whole genome shotgun (WGS) entry which is preliminary data.</text>
</comment>
<protein>
    <submittedName>
        <fullName evidence="1">Uncharacterized protein</fullName>
    </submittedName>
</protein>
<organism evidence="1">
    <name type="scientific">marine sediment metagenome</name>
    <dbReference type="NCBI Taxonomy" id="412755"/>
    <lineage>
        <taxon>unclassified sequences</taxon>
        <taxon>metagenomes</taxon>
        <taxon>ecological metagenomes</taxon>
    </lineage>
</organism>